<gene>
    <name evidence="2" type="ORF">HJG60_010853</name>
</gene>
<name>A0A834A7P2_9CHIR</name>
<feature type="transmembrane region" description="Helical" evidence="1">
    <location>
        <begin position="119"/>
        <end position="139"/>
    </location>
</feature>
<dbReference type="EMBL" id="JABVXQ010000005">
    <property type="protein sequence ID" value="KAF6109593.1"/>
    <property type="molecule type" value="Genomic_DNA"/>
</dbReference>
<organism evidence="2 3">
    <name type="scientific">Phyllostomus discolor</name>
    <name type="common">pale spear-nosed bat</name>
    <dbReference type="NCBI Taxonomy" id="89673"/>
    <lineage>
        <taxon>Eukaryota</taxon>
        <taxon>Metazoa</taxon>
        <taxon>Chordata</taxon>
        <taxon>Craniata</taxon>
        <taxon>Vertebrata</taxon>
        <taxon>Euteleostomi</taxon>
        <taxon>Mammalia</taxon>
        <taxon>Eutheria</taxon>
        <taxon>Laurasiatheria</taxon>
        <taxon>Chiroptera</taxon>
        <taxon>Yangochiroptera</taxon>
        <taxon>Phyllostomidae</taxon>
        <taxon>Phyllostominae</taxon>
        <taxon>Phyllostomus</taxon>
    </lineage>
</organism>
<keyword evidence="1" id="KW-0812">Transmembrane</keyword>
<feature type="transmembrane region" description="Helical" evidence="1">
    <location>
        <begin position="95"/>
        <end position="112"/>
    </location>
</feature>
<comment type="caution">
    <text evidence="2">The sequence shown here is derived from an EMBL/GenBank/DDBJ whole genome shotgun (WGS) entry which is preliminary data.</text>
</comment>
<dbReference type="Proteomes" id="UP000664940">
    <property type="component" value="Unassembled WGS sequence"/>
</dbReference>
<accession>A0A834A7P2</accession>
<protein>
    <submittedName>
        <fullName evidence="2">Uncharacterized protein</fullName>
    </submittedName>
</protein>
<evidence type="ECO:0000256" key="1">
    <source>
        <dbReference type="SAM" id="Phobius"/>
    </source>
</evidence>
<dbReference type="AlphaFoldDB" id="A0A834A7P2"/>
<evidence type="ECO:0000313" key="3">
    <source>
        <dbReference type="Proteomes" id="UP000664940"/>
    </source>
</evidence>
<reference evidence="2 3" key="1">
    <citation type="journal article" date="2020" name="Nature">
        <title>Six reference-quality genomes reveal evolution of bat adaptations.</title>
        <authorList>
            <person name="Jebb D."/>
            <person name="Huang Z."/>
            <person name="Pippel M."/>
            <person name="Hughes G.M."/>
            <person name="Lavrichenko K."/>
            <person name="Devanna P."/>
            <person name="Winkler S."/>
            <person name="Jermiin L.S."/>
            <person name="Skirmuntt E.C."/>
            <person name="Katzourakis A."/>
            <person name="Burkitt-Gray L."/>
            <person name="Ray D.A."/>
            <person name="Sullivan K.A.M."/>
            <person name="Roscito J.G."/>
            <person name="Kirilenko B.M."/>
            <person name="Davalos L.M."/>
            <person name="Corthals A.P."/>
            <person name="Power M.L."/>
            <person name="Jones G."/>
            <person name="Ransome R.D."/>
            <person name="Dechmann D.K.N."/>
            <person name="Locatelli A.G."/>
            <person name="Puechmaille S.J."/>
            <person name="Fedrigo O."/>
            <person name="Jarvis E.D."/>
            <person name="Hiller M."/>
            <person name="Vernes S.C."/>
            <person name="Myers E.W."/>
            <person name="Teeling E.C."/>
        </authorList>
    </citation>
    <scope>NUCLEOTIDE SEQUENCE [LARGE SCALE GENOMIC DNA]</scope>
    <source>
        <strain evidence="2">Bat1K_MPI-CBG_1</strain>
    </source>
</reference>
<evidence type="ECO:0000313" key="2">
    <source>
        <dbReference type="EMBL" id="KAF6109593.1"/>
    </source>
</evidence>
<proteinExistence type="predicted"/>
<sequence>MSTIGALRLYFRASGPWVTWSVSLPRLAWFICAWMWDRLVSQRFAYRVASQSPPHWVCPLPPCAQGLPASILCTQCHRFLCLDSSLTGLPTPPHLLVWVNVYFNSLVVGLTYSSIFCQFWLFFVFKLLLSLFLIVQGGIVCQPTPPSWPEVPLFFFKVDFNPPLDLV</sequence>
<keyword evidence="1" id="KW-1133">Transmembrane helix</keyword>
<keyword evidence="1" id="KW-0472">Membrane</keyword>